<reference evidence="2 3" key="1">
    <citation type="submission" date="2016-10" db="EMBL/GenBank/DDBJ databases">
        <authorList>
            <person name="de Groot N.N."/>
        </authorList>
    </citation>
    <scope>NUCLEOTIDE SEQUENCE [LARGE SCALE GENOMIC DNA]</scope>
    <source>
        <strain evidence="2 3">CGMCC 1.7059</strain>
    </source>
</reference>
<sequence length="610" mass="67879">MTETSRTVAHRLDQTSRYGLIILALIQGFALYFLHLAADNEVWPATDPRWMFMSYALALGVPLFYYLGLERVTDRRNGWGLLPLMGLLGGLGWHLGWLSWAAELAVPSHGHFVFALSTSVAVALFILALFFRVWCINQSPRFHYRQLLELSWQNALTLAQLGLFIGVFWGLLFLWGGLFNVIGIDFFEELFEEPLFIYPVTALVGGWGLVLIRERIRLIATVQAMCEALIKALLPLAALIMVLFLGALPFTGLDRIWETGHAALLMMWLALILLFFFNSALSENPDQPPYPVWLRTLVYLAVALLPLNSLLAAWALGLRIEQYGLTVDRLWAGTLQLLIAGFTVSYSVLVVWKRSRALPAIQGANKVLALVVAAVLLLVNSPLADLRAWAAASQASRLETGKTAIDEFDYAYLRFDLGAYGVRELQRLRDSEFATANPEVVASIDAILQQQSRWQNTVVVDVGDPVAVADMFARVPPEVVIPDALLSVLSRDQTSCLSMPRKCTVIRAQPDPERVYWLVARIPLRNYIHGSVYVQSANQVLEMGSFQAAGCADNWPMELDREVELQPLVPHTDVFTDGKCFFQVRPDSGYLESLQGRAPAGAAITEGSAQ</sequence>
<protein>
    <recommendedName>
        <fullName evidence="4">DUF4153 domain-containing protein</fullName>
    </recommendedName>
</protein>
<keyword evidence="1" id="KW-0812">Transmembrane</keyword>
<gene>
    <name evidence="2" type="ORF">SAMN04487960_104237</name>
</gene>
<accession>A0A1H2WPV5</accession>
<evidence type="ECO:0000313" key="3">
    <source>
        <dbReference type="Proteomes" id="UP000199675"/>
    </source>
</evidence>
<evidence type="ECO:0008006" key="4">
    <source>
        <dbReference type="Google" id="ProtNLM"/>
    </source>
</evidence>
<feature type="transmembrane region" description="Helical" evidence="1">
    <location>
        <begin position="112"/>
        <end position="134"/>
    </location>
</feature>
<keyword evidence="1" id="KW-1133">Transmembrane helix</keyword>
<dbReference type="STRING" id="488533.SAMN04487960_104237"/>
<dbReference type="InterPro" id="IPR025291">
    <property type="entry name" value="DUF4153"/>
</dbReference>
<dbReference type="OrthoDB" id="7022049at2"/>
<name>A0A1H2WPV5_9GAMM</name>
<dbReference type="Pfam" id="PF13687">
    <property type="entry name" value="DUF4153"/>
    <property type="match status" value="1"/>
</dbReference>
<feature type="transmembrane region" description="Helical" evidence="1">
    <location>
        <begin position="195"/>
        <end position="212"/>
    </location>
</feature>
<dbReference type="Proteomes" id="UP000199675">
    <property type="component" value="Unassembled WGS sequence"/>
</dbReference>
<feature type="transmembrane region" description="Helical" evidence="1">
    <location>
        <begin position="293"/>
        <end position="318"/>
    </location>
</feature>
<dbReference type="AlphaFoldDB" id="A0A1H2WPV5"/>
<feature type="transmembrane region" description="Helical" evidence="1">
    <location>
        <begin position="20"/>
        <end position="38"/>
    </location>
</feature>
<evidence type="ECO:0000313" key="2">
    <source>
        <dbReference type="EMBL" id="SDW82585.1"/>
    </source>
</evidence>
<feature type="transmembrane region" description="Helical" evidence="1">
    <location>
        <begin position="364"/>
        <end position="384"/>
    </location>
</feature>
<keyword evidence="3" id="KW-1185">Reference proteome</keyword>
<feature type="transmembrane region" description="Helical" evidence="1">
    <location>
        <begin position="232"/>
        <end position="250"/>
    </location>
</feature>
<organism evidence="2 3">
    <name type="scientific">Marinobacter mobilis</name>
    <dbReference type="NCBI Taxonomy" id="488533"/>
    <lineage>
        <taxon>Bacteria</taxon>
        <taxon>Pseudomonadati</taxon>
        <taxon>Pseudomonadota</taxon>
        <taxon>Gammaproteobacteria</taxon>
        <taxon>Pseudomonadales</taxon>
        <taxon>Marinobacteraceae</taxon>
        <taxon>Marinobacter</taxon>
    </lineage>
</organism>
<feature type="transmembrane region" description="Helical" evidence="1">
    <location>
        <begin position="155"/>
        <end position="175"/>
    </location>
</feature>
<feature type="transmembrane region" description="Helical" evidence="1">
    <location>
        <begin position="330"/>
        <end position="352"/>
    </location>
</feature>
<feature type="transmembrane region" description="Helical" evidence="1">
    <location>
        <begin position="50"/>
        <end position="69"/>
    </location>
</feature>
<evidence type="ECO:0000256" key="1">
    <source>
        <dbReference type="SAM" id="Phobius"/>
    </source>
</evidence>
<keyword evidence="1" id="KW-0472">Membrane</keyword>
<proteinExistence type="predicted"/>
<feature type="transmembrane region" description="Helical" evidence="1">
    <location>
        <begin position="81"/>
        <end position="100"/>
    </location>
</feature>
<dbReference type="EMBL" id="FNNE01000004">
    <property type="protein sequence ID" value="SDW82585.1"/>
    <property type="molecule type" value="Genomic_DNA"/>
</dbReference>
<feature type="transmembrane region" description="Helical" evidence="1">
    <location>
        <begin position="262"/>
        <end position="281"/>
    </location>
</feature>
<dbReference type="RefSeq" id="WP_091812479.1">
    <property type="nucleotide sequence ID" value="NZ_FNNE01000004.1"/>
</dbReference>